<protein>
    <recommendedName>
        <fullName evidence="3">RNase H type-1 domain-containing protein</fullName>
    </recommendedName>
</protein>
<gene>
    <name evidence="1" type="ORF">CSSPJE1EN1_LOCUS336</name>
</gene>
<name>A0ABP0VKB9_9BRYO</name>
<dbReference type="PANTHER" id="PTHR37067">
    <property type="entry name" value="PX DOMAIN-CONTAINING PROTEIN"/>
    <property type="match status" value="1"/>
</dbReference>
<evidence type="ECO:0000313" key="2">
    <source>
        <dbReference type="Proteomes" id="UP001497444"/>
    </source>
</evidence>
<evidence type="ECO:0000313" key="1">
    <source>
        <dbReference type="EMBL" id="CAK9254858.1"/>
    </source>
</evidence>
<organism evidence="1 2">
    <name type="scientific">Sphagnum jensenii</name>
    <dbReference type="NCBI Taxonomy" id="128206"/>
    <lineage>
        <taxon>Eukaryota</taxon>
        <taxon>Viridiplantae</taxon>
        <taxon>Streptophyta</taxon>
        <taxon>Embryophyta</taxon>
        <taxon>Bryophyta</taxon>
        <taxon>Sphagnophytina</taxon>
        <taxon>Sphagnopsida</taxon>
        <taxon>Sphagnales</taxon>
        <taxon>Sphagnaceae</taxon>
        <taxon>Sphagnum</taxon>
    </lineage>
</organism>
<dbReference type="Proteomes" id="UP001497444">
    <property type="component" value="Chromosome 1"/>
</dbReference>
<keyword evidence="2" id="KW-1185">Reference proteome</keyword>
<sequence>MTGRHAGFVTRMANEGANPVLRIWCPPHEIDLVLKAAAEAVADGTWIEVVYSYSIFLRQQQNLITEMNAKCPKKTNRWTHLGRVLKFYKVHRRRLIEYTTEKNATKLLGDDWWVLTFALAPVVDAVNTTLVLL</sequence>
<proteinExistence type="predicted"/>
<dbReference type="EMBL" id="OZ020096">
    <property type="protein sequence ID" value="CAK9254858.1"/>
    <property type="molecule type" value="Genomic_DNA"/>
</dbReference>
<reference evidence="1 2" key="1">
    <citation type="submission" date="2024-02" db="EMBL/GenBank/DDBJ databases">
        <authorList>
            <consortium name="ELIXIR-Norway"/>
            <consortium name="Elixir Norway"/>
        </authorList>
    </citation>
    <scope>NUCLEOTIDE SEQUENCE [LARGE SCALE GENOMIC DNA]</scope>
</reference>
<dbReference type="PANTHER" id="PTHR37067:SF3">
    <property type="entry name" value="PX DOMAIN-CONTAINING PROTEIN"/>
    <property type="match status" value="1"/>
</dbReference>
<accession>A0ABP0VKB9</accession>
<evidence type="ECO:0008006" key="3">
    <source>
        <dbReference type="Google" id="ProtNLM"/>
    </source>
</evidence>